<evidence type="ECO:0000256" key="5">
    <source>
        <dbReference type="ARBA" id="ARBA00046577"/>
    </source>
</evidence>
<accession>A0A8J3IVF2</accession>
<dbReference type="InterPro" id="IPR012844">
    <property type="entry name" value="DhaM_N"/>
</dbReference>
<dbReference type="InterPro" id="IPR039643">
    <property type="entry name" value="DhaM"/>
</dbReference>
<evidence type="ECO:0000313" key="7">
    <source>
        <dbReference type="EMBL" id="GHO95976.1"/>
    </source>
</evidence>
<gene>
    <name evidence="7" type="ORF">KSF_060240</name>
</gene>
<reference evidence="7" key="1">
    <citation type="submission" date="2020-10" db="EMBL/GenBank/DDBJ databases">
        <title>Taxonomic study of unclassified bacteria belonging to the class Ktedonobacteria.</title>
        <authorList>
            <person name="Yabe S."/>
            <person name="Wang C.M."/>
            <person name="Zheng Y."/>
            <person name="Sakai Y."/>
            <person name="Cavaletti L."/>
            <person name="Monciardini P."/>
            <person name="Donadio S."/>
        </authorList>
    </citation>
    <scope>NUCLEOTIDE SEQUENCE</scope>
    <source>
        <strain evidence="7">ID150040</strain>
    </source>
</reference>
<dbReference type="AlphaFoldDB" id="A0A8J3IVF2"/>
<name>A0A8J3IVF2_9CHLR</name>
<feature type="domain" description="PTS EIIA type-4" evidence="6">
    <location>
        <begin position="2"/>
        <end position="136"/>
    </location>
</feature>
<dbReference type="Gene3D" id="3.40.50.510">
    <property type="entry name" value="Phosphotransferase system, mannose-type IIA component"/>
    <property type="match status" value="1"/>
</dbReference>
<comment type="catalytic activity">
    <reaction evidence="1">
        <text>dihydroxyacetone + phosphoenolpyruvate = dihydroxyacetone phosphate + pyruvate</text>
        <dbReference type="Rhea" id="RHEA:18381"/>
        <dbReference type="ChEBI" id="CHEBI:15361"/>
        <dbReference type="ChEBI" id="CHEBI:16016"/>
        <dbReference type="ChEBI" id="CHEBI:57642"/>
        <dbReference type="ChEBI" id="CHEBI:58702"/>
        <dbReference type="EC" id="2.7.1.121"/>
    </reaction>
</comment>
<protein>
    <recommendedName>
        <fullName evidence="3">phosphoenolpyruvate--glycerone phosphotransferase</fullName>
        <ecNumber evidence="3">2.7.1.121</ecNumber>
    </recommendedName>
</protein>
<dbReference type="GO" id="GO:0047324">
    <property type="term" value="F:phosphoenolpyruvate-glycerone phosphotransferase activity"/>
    <property type="evidence" value="ECO:0007669"/>
    <property type="project" value="UniProtKB-EC"/>
</dbReference>
<dbReference type="EC" id="2.7.1.121" evidence="3"/>
<comment type="subunit">
    <text evidence="5">Homodimer. The dihydroxyacetone kinase complex is composed of a homodimer of DhaM, a homodimer of DhaK and the subunit DhaL.</text>
</comment>
<evidence type="ECO:0000256" key="2">
    <source>
        <dbReference type="ARBA" id="ARBA00002788"/>
    </source>
</evidence>
<evidence type="ECO:0000256" key="4">
    <source>
        <dbReference type="ARBA" id="ARBA00022679"/>
    </source>
</evidence>
<dbReference type="PANTHER" id="PTHR38594:SF1">
    <property type="entry name" value="PEP-DEPENDENT DIHYDROXYACETONE KINASE, PHOSPHORYL DONOR SUBUNIT DHAM"/>
    <property type="match status" value="1"/>
</dbReference>
<keyword evidence="4" id="KW-0808">Transferase</keyword>
<evidence type="ECO:0000313" key="8">
    <source>
        <dbReference type="Proteomes" id="UP000597444"/>
    </source>
</evidence>
<dbReference type="InterPro" id="IPR004701">
    <property type="entry name" value="PTS_EIIA_man-typ"/>
</dbReference>
<evidence type="ECO:0000259" key="6">
    <source>
        <dbReference type="PROSITE" id="PS51096"/>
    </source>
</evidence>
<dbReference type="InterPro" id="IPR036662">
    <property type="entry name" value="PTS_EIIA_man-typ_sf"/>
</dbReference>
<dbReference type="Proteomes" id="UP000597444">
    <property type="component" value="Unassembled WGS sequence"/>
</dbReference>
<organism evidence="7 8">
    <name type="scientific">Reticulibacter mediterranei</name>
    <dbReference type="NCBI Taxonomy" id="2778369"/>
    <lineage>
        <taxon>Bacteria</taxon>
        <taxon>Bacillati</taxon>
        <taxon>Chloroflexota</taxon>
        <taxon>Ktedonobacteria</taxon>
        <taxon>Ktedonobacterales</taxon>
        <taxon>Reticulibacteraceae</taxon>
        <taxon>Reticulibacter</taxon>
    </lineage>
</organism>
<sequence>MAVGLVIVSHSTKLAEGVAELAGQMAQGKVAIATAGGTADGSLGTAMEKVLDALHQVDGPDGILVLLDLGSAVMTTEIAVETFTAEQPRRIVISPAPLVEGAVIAAVEASIGNSLDDVAAAAANAHLLPKISDQPS</sequence>
<dbReference type="Pfam" id="PF03610">
    <property type="entry name" value="EIIA-man"/>
    <property type="match status" value="1"/>
</dbReference>
<dbReference type="PROSITE" id="PS51096">
    <property type="entry name" value="PTS_EIIA_TYPE_4"/>
    <property type="match status" value="1"/>
</dbReference>
<evidence type="ECO:0000256" key="3">
    <source>
        <dbReference type="ARBA" id="ARBA00012095"/>
    </source>
</evidence>
<keyword evidence="8" id="KW-1185">Reference proteome</keyword>
<dbReference type="EMBL" id="BNJK01000001">
    <property type="protein sequence ID" value="GHO95976.1"/>
    <property type="molecule type" value="Genomic_DNA"/>
</dbReference>
<comment type="function">
    <text evidence="2">Component of the dihydroxyacetone kinase complex, which is responsible for the phosphoenolpyruvate (PEP)-dependent phosphorylation of dihydroxyacetone. DhaM serves as the phosphoryl donor. Is phosphorylated by phosphoenolpyruvate in an EI- and HPr-dependent reaction, and a phosphorelay system on histidine residues finally leads to phosphoryl transfer to DhaL and dihydroxyacetone.</text>
</comment>
<dbReference type="GO" id="GO:0016020">
    <property type="term" value="C:membrane"/>
    <property type="evidence" value="ECO:0007669"/>
    <property type="project" value="InterPro"/>
</dbReference>
<evidence type="ECO:0000256" key="1">
    <source>
        <dbReference type="ARBA" id="ARBA00001113"/>
    </source>
</evidence>
<dbReference type="NCBIfam" id="TIGR02364">
    <property type="entry name" value="dha_pts"/>
    <property type="match status" value="1"/>
</dbReference>
<proteinExistence type="predicted"/>
<comment type="caution">
    <text evidence="7">The sequence shown here is derived from an EMBL/GenBank/DDBJ whole genome shotgun (WGS) entry which is preliminary data.</text>
</comment>
<dbReference type="PANTHER" id="PTHR38594">
    <property type="entry name" value="PEP-DEPENDENT DIHYDROXYACETONE KINASE, PHOSPHORYL DONOR SUBUNIT DHAM"/>
    <property type="match status" value="1"/>
</dbReference>
<dbReference type="GO" id="GO:0019563">
    <property type="term" value="P:glycerol catabolic process"/>
    <property type="evidence" value="ECO:0007669"/>
    <property type="project" value="InterPro"/>
</dbReference>
<dbReference type="GO" id="GO:0009401">
    <property type="term" value="P:phosphoenolpyruvate-dependent sugar phosphotransferase system"/>
    <property type="evidence" value="ECO:0007669"/>
    <property type="project" value="InterPro"/>
</dbReference>
<dbReference type="SUPFAM" id="SSF53062">
    <property type="entry name" value="PTS system fructose IIA component-like"/>
    <property type="match status" value="1"/>
</dbReference>
<dbReference type="RefSeq" id="WP_220206626.1">
    <property type="nucleotide sequence ID" value="NZ_BNJK01000001.1"/>
</dbReference>